<evidence type="ECO:0000313" key="1">
    <source>
        <dbReference type="EMBL" id="CEF86126.1"/>
    </source>
</evidence>
<evidence type="ECO:0000313" key="3">
    <source>
        <dbReference type="Proteomes" id="UP000070720"/>
    </source>
</evidence>
<proteinExistence type="predicted"/>
<accession>A0A0E0SI63</accession>
<gene>
    <name evidence="1" type="ORF">FGRAMPH1_01T17551</name>
</gene>
<name>A0A0E0SI63_GIBZE</name>
<dbReference type="AlphaFoldDB" id="A0A0E0SI63"/>
<reference evidence="2" key="5">
    <citation type="submission" date="2017-01" db="UniProtKB">
        <authorList>
            <consortium name="EnsemblFungi"/>
        </authorList>
    </citation>
    <scope>IDENTIFICATION</scope>
    <source>
        <strain evidence="2">PH-1 / ATCC MYA-4620 / FGSC 9075 / NRRL 31084</strain>
    </source>
</reference>
<reference evidence="1 3" key="4">
    <citation type="journal article" date="2015" name="BMC Genomics">
        <title>The completed genome sequence of the pathogenic ascomycete fungus Fusarium graminearum.</title>
        <authorList>
            <person name="King R."/>
            <person name="Urban M."/>
            <person name="Hammond-Kosack M.C."/>
            <person name="Hassani-Pak K."/>
            <person name="Hammond-Kosack K.E."/>
        </authorList>
    </citation>
    <scope>NUCLEOTIDE SEQUENCE [LARGE SCALE GENOMIC DNA]</scope>
    <source>
        <strain evidence="3">ATCC MYA-4620 / CBS 123657 / FGSC 9075 / NRRL 31084 / PH-1</strain>
        <strain evidence="1">PH-1</strain>
    </source>
</reference>
<reference key="3">
    <citation type="submission" date="2014-02" db="EMBL/GenBank/DDBJ databases">
        <title>A revised Fusarium graminearum genomic reference sequence using whole shotgun re-sequencing.</title>
        <authorList>
            <person name="King R."/>
            <person name="Urban M."/>
            <person name="Hassani-Pak K."/>
            <person name="Hammond-Kosack K."/>
        </authorList>
    </citation>
    <scope>NUCLEOTIDE SEQUENCE</scope>
    <source>
        <strain>PH-1</strain>
    </source>
</reference>
<organism evidence="2">
    <name type="scientific">Gibberella zeae (strain ATCC MYA-4620 / CBS 123657 / FGSC 9075 / NRRL 31084 / PH-1)</name>
    <name type="common">Wheat head blight fungus</name>
    <name type="synonym">Fusarium graminearum</name>
    <dbReference type="NCBI Taxonomy" id="229533"/>
    <lineage>
        <taxon>Eukaryota</taxon>
        <taxon>Fungi</taxon>
        <taxon>Dikarya</taxon>
        <taxon>Ascomycota</taxon>
        <taxon>Pezizomycotina</taxon>
        <taxon>Sordariomycetes</taxon>
        <taxon>Hypocreomycetidae</taxon>
        <taxon>Hypocreales</taxon>
        <taxon>Nectriaceae</taxon>
        <taxon>Fusarium</taxon>
    </lineage>
</organism>
<sequence>MNIKFGSPHCTLCYRVSFSSSDMPDLVNTKMLTHPERV</sequence>
<dbReference type="InParanoid" id="A0A0E0SI63"/>
<dbReference type="EMBL" id="HG970334">
    <property type="protein sequence ID" value="CEF86126.1"/>
    <property type="molecule type" value="Genomic_DNA"/>
</dbReference>
<dbReference type="Proteomes" id="UP000070720">
    <property type="component" value="Chromosome 3"/>
</dbReference>
<dbReference type="EnsemblFungi" id="CEF86126">
    <property type="protein sequence ID" value="CEF86126"/>
    <property type="gene ID" value="FGRRES_20254"/>
</dbReference>
<reference evidence="2 3" key="2">
    <citation type="journal article" date="2010" name="Nature">
        <title>Comparative genomics reveals mobile pathogenicity chromosomes in Fusarium.</title>
        <authorList>
            <person name="Ma L.J."/>
            <person name="van der Does H.C."/>
            <person name="Borkovich K.A."/>
            <person name="Coleman J.J."/>
            <person name="Daboussi M.J."/>
            <person name="Di Pietro A."/>
            <person name="Dufresne M."/>
            <person name="Freitag M."/>
            <person name="Grabherr M."/>
            <person name="Henrissat B."/>
            <person name="Houterman P.M."/>
            <person name="Kang S."/>
            <person name="Shim W.B."/>
            <person name="Woloshuk C."/>
            <person name="Xie X."/>
            <person name="Xu J.R."/>
            <person name="Antoniw J."/>
            <person name="Baker S.E."/>
            <person name="Bluhm B.H."/>
            <person name="Breakspear A."/>
            <person name="Brown D.W."/>
            <person name="Butchko R.A."/>
            <person name="Chapman S."/>
            <person name="Coulson R."/>
            <person name="Coutinho P.M."/>
            <person name="Danchin E.G."/>
            <person name="Diener A."/>
            <person name="Gale L.R."/>
            <person name="Gardiner D.M."/>
            <person name="Goff S."/>
            <person name="Hammond-Kosack K.E."/>
            <person name="Hilburn K."/>
            <person name="Hua-Van A."/>
            <person name="Jonkers W."/>
            <person name="Kazan K."/>
            <person name="Kodira C.D."/>
            <person name="Koehrsen M."/>
            <person name="Kumar L."/>
            <person name="Lee Y.H."/>
            <person name="Li L."/>
            <person name="Manners J.M."/>
            <person name="Miranda-Saavedra D."/>
            <person name="Mukherjee M."/>
            <person name="Park G."/>
            <person name="Park J."/>
            <person name="Park S.Y."/>
            <person name="Proctor R.H."/>
            <person name="Regev A."/>
            <person name="Ruiz-Roldan M.C."/>
            <person name="Sain D."/>
            <person name="Sakthikumar S."/>
            <person name="Sykes S."/>
            <person name="Schwartz D.C."/>
            <person name="Turgeon B.G."/>
            <person name="Wapinski I."/>
            <person name="Yoder O."/>
            <person name="Young S."/>
            <person name="Zeng Q."/>
            <person name="Zhou S."/>
            <person name="Galagan J."/>
            <person name="Cuomo C.A."/>
            <person name="Kistler H.C."/>
            <person name="Rep M."/>
        </authorList>
    </citation>
    <scope>GENOME REANNOTATION</scope>
    <source>
        <strain evidence="3">ATCC MYA-4620 / CBS 123657 / FGSC 9075 / NRRL 31084 / PH-1</strain>
        <strain evidence="2">PH-1 / ATCC MYA-4620 / FGSC 9075 / NRRL 31084</strain>
    </source>
</reference>
<dbReference type="VEuPathDB" id="FungiDB:FGRAMPH1_01G17551"/>
<keyword evidence="3" id="KW-1185">Reference proteome</keyword>
<protein>
    <submittedName>
        <fullName evidence="1">Chromosome 3, complete genome</fullName>
    </submittedName>
</protein>
<reference evidence="2 3" key="1">
    <citation type="journal article" date="2007" name="Science">
        <title>The Fusarium graminearum genome reveals a link between localized polymorphism and pathogen specialization.</title>
        <authorList>
            <person name="Cuomo C.A."/>
            <person name="Gueldener U."/>
            <person name="Xu J.-R."/>
            <person name="Trail F."/>
            <person name="Turgeon B.G."/>
            <person name="Di Pietro A."/>
            <person name="Walton J.D."/>
            <person name="Ma L.-J."/>
            <person name="Baker S.E."/>
            <person name="Rep M."/>
            <person name="Adam G."/>
            <person name="Antoniw J."/>
            <person name="Baldwin T."/>
            <person name="Calvo S.E."/>
            <person name="Chang Y.-L."/>
            <person name="DeCaprio D."/>
            <person name="Gale L.R."/>
            <person name="Gnerre S."/>
            <person name="Goswami R.S."/>
            <person name="Hammond-Kosack K."/>
            <person name="Harris L.J."/>
            <person name="Hilburn K."/>
            <person name="Kennell J.C."/>
            <person name="Kroken S."/>
            <person name="Magnuson J.K."/>
            <person name="Mannhaupt G."/>
            <person name="Mauceli E.W."/>
            <person name="Mewes H.-W."/>
            <person name="Mitterbauer R."/>
            <person name="Muehlbauer G."/>
            <person name="Muensterkoetter M."/>
            <person name="Nelson D."/>
            <person name="O'Donnell K."/>
            <person name="Ouellet T."/>
            <person name="Qi W."/>
            <person name="Quesneville H."/>
            <person name="Roncero M.I.G."/>
            <person name="Seong K.-Y."/>
            <person name="Tetko I.V."/>
            <person name="Urban M."/>
            <person name="Waalwijk C."/>
            <person name="Ward T.J."/>
            <person name="Yao J."/>
            <person name="Birren B.W."/>
            <person name="Kistler H.C."/>
        </authorList>
    </citation>
    <scope>NUCLEOTIDE SEQUENCE [LARGE SCALE GENOMIC DNA]</scope>
    <source>
        <strain evidence="3">ATCC MYA-4620 / CBS 123657 / FGSC 9075 / NRRL 31084 / PH-1</strain>
        <strain evidence="2">PH-1 / ATCC MYA-4620 / FGSC 9075 / NRRL 31084</strain>
    </source>
</reference>
<evidence type="ECO:0000313" key="2">
    <source>
        <dbReference type="EnsemblFungi" id="CEF86126"/>
    </source>
</evidence>